<feature type="compositionally biased region" description="Polar residues" evidence="7">
    <location>
        <begin position="90"/>
        <end position="104"/>
    </location>
</feature>
<dbReference type="EMBL" id="CM014082">
    <property type="protein sequence ID" value="TKS71748.1"/>
    <property type="molecule type" value="Genomic_DNA"/>
</dbReference>
<evidence type="ECO:0000256" key="2">
    <source>
        <dbReference type="ARBA" id="ARBA00022553"/>
    </source>
</evidence>
<feature type="transmembrane region" description="Helical" evidence="8">
    <location>
        <begin position="221"/>
        <end position="247"/>
    </location>
</feature>
<keyword evidence="3 8" id="KW-0812">Transmembrane</keyword>
<evidence type="ECO:0000256" key="9">
    <source>
        <dbReference type="SAM" id="SignalP"/>
    </source>
</evidence>
<reference evidence="11 12" key="1">
    <citation type="submission" date="2019-01" db="EMBL/GenBank/DDBJ databases">
        <title>Genome Assembly of Collichthys lucidus.</title>
        <authorList>
            <person name="Cai M."/>
            <person name="Xiao S."/>
        </authorList>
    </citation>
    <scope>NUCLEOTIDE SEQUENCE [LARGE SCALE GENOMIC DNA]</scope>
    <source>
        <strain evidence="11">JT15FE1705JMU</strain>
        <tissue evidence="11">Muscle</tissue>
    </source>
</reference>
<feature type="compositionally biased region" description="Basic and acidic residues" evidence="7">
    <location>
        <begin position="1710"/>
        <end position="1722"/>
    </location>
</feature>
<keyword evidence="2" id="KW-0597">Phosphoprotein</keyword>
<feature type="compositionally biased region" description="Low complexity" evidence="7">
    <location>
        <begin position="1601"/>
        <end position="1622"/>
    </location>
</feature>
<evidence type="ECO:0000256" key="3">
    <source>
        <dbReference type="ARBA" id="ARBA00022692"/>
    </source>
</evidence>
<dbReference type="InterPro" id="IPR059081">
    <property type="entry name" value="PRRT3-4"/>
</dbReference>
<protein>
    <submittedName>
        <fullName evidence="11">Testis-expressed protein 264</fullName>
    </submittedName>
</protein>
<dbReference type="STRING" id="240159.A0A4U5UCK6"/>
<evidence type="ECO:0000259" key="10">
    <source>
        <dbReference type="Pfam" id="PF25987"/>
    </source>
</evidence>
<dbReference type="Proteomes" id="UP000298787">
    <property type="component" value="Chromosome 5"/>
</dbReference>
<feature type="domain" description="Proline-rich transmembrane protein 3/4" evidence="10">
    <location>
        <begin position="200"/>
        <end position="468"/>
    </location>
</feature>
<feature type="compositionally biased region" description="Basic and acidic residues" evidence="7">
    <location>
        <begin position="1647"/>
        <end position="1658"/>
    </location>
</feature>
<feature type="compositionally biased region" description="Acidic residues" evidence="7">
    <location>
        <begin position="1669"/>
        <end position="1700"/>
    </location>
</feature>
<feature type="compositionally biased region" description="Pro residues" evidence="7">
    <location>
        <begin position="1131"/>
        <end position="1147"/>
    </location>
</feature>
<evidence type="ECO:0000313" key="11">
    <source>
        <dbReference type="EMBL" id="TKS71748.1"/>
    </source>
</evidence>
<dbReference type="Pfam" id="PF25987">
    <property type="entry name" value="PRRT3"/>
    <property type="match status" value="1"/>
</dbReference>
<evidence type="ECO:0000256" key="7">
    <source>
        <dbReference type="SAM" id="MobiDB-lite"/>
    </source>
</evidence>
<evidence type="ECO:0000256" key="5">
    <source>
        <dbReference type="ARBA" id="ARBA00022989"/>
    </source>
</evidence>
<name>A0A4U5UCK6_COLLU</name>
<dbReference type="PANTHER" id="PTHR47400">
    <property type="entry name" value="PROLINE-RICH TRANSMEMBRANE PROTEIN 3"/>
    <property type="match status" value="1"/>
</dbReference>
<sequence>MGSSLLLITLLASLGSLLQTSGSLDSDSLRMTQRTGRNNNAPDSLSTEVRLKTEAFLSVEGGRQDVYSTASQKLLNQTAVPKEPERAGNEKQSGSGITLTTTPALSLHHSGPRDPEGADKANTSITGYTHSSVHIISESNITAEEQPSHTSTVNDDFLDGLNSRKLPIQNNAYTSTINQNMSGPGGSRVLGLRPCVVLPNFNGTNLLWEDMRRTLAFAWELHVFGSAGLFILMAVLAVIGMAGACALPHSVCDALILTDCLLILSGALRGVLLLLDPYGTCQILSRAALAAFQNVPLHLLLWAQVAVTLVTLRGLNILLFPLRLQHTWVVGALAISHCTLLFIADLFSPPLFPALPLLLQTLSLCWGLPFCMGILSKTCSNLHPFVRSSFPQWFPSQRIEKRAKQVTAVCAFLGVLCCSLHMYSLLWLYGLLGNWRRFGWGWWLTQFWARILELAWGFSLLVLGSWISWMPSLCNSAGDQGESRSDAHKEAEETSLWGSTLSSIRKEKTWEDLMPSNFAKYNLCKTGFIKNVMGLCDDLPPTIIPECMPDTVSITNSDAQGAILWQKVGERECVLSLIEFDLRPPSPINLRRSIDNALYQGQLVEGGLFPDAPPSWTHPEGTNTIDKDSGTTTSLPDPVGYKWTLDADSISASLDHLKEKQSPTATSDYNSNNESSAVMHQQDWYIDDLCNVDSEVAVQSPSSSAGSVHFSSVESDVEPESVASARRGSLVFKFDGQRHQNSTPVFHNLMHAKLKRLDPSVQCSDNLMTLKVRGVRAPHFLVDRGEGHLIPLSQMPPKCGFSVKRSRRDVRFAAPYQGCNVTQQGGDYVLPLRLWGAPMTLSCPAVLPPPTVSCFPSGMVLKISGVTANELHVKENDFSLYIKTVSVSGTWKSLSMVCSSCGIAVEVLPGGLTLTAPYNRGLCIETKGEEYLLTLLLADVGLLVTCPSLLDTKPTTTTTPPRDSGQSQQYPQYPQFPMFPQYPAFPQPPALTPPPLLPMGTVAPLPQGPQLPSGSNPEAPPAKHDSFPFMAQYPQFLQYPLFPKPVPPTQPATANENTAAPLAQLPQMPQSPGYPFSFFPQFPMAPGIFHPTTPPPPPPLPATSTEALVTTPATGIKHDWKPCVHQQSPLLMPPQYPLRPDPEPSLPPQGQSQPVVQEPKPYHVYPQTYQIPVLYPPPKYPSQRQNTQTAAPITTSPTSAANTLKPAAQKPFYYPHPYMPAYYVPPHTPMPVFPDPPGTPPANSAPSDEQEHQPIYAMPPFYYYPSHQRPNKVGRHSACTLPSPTRVWLRVKSASYIFGPICIDIGTTVATATSSLKRGVFVFLIQNRKFCKQLECENEAVGDLKNQRVWTAEASAYLVIAYLDVQSFFGKRHYPLWQIHALTKLCSVCQIACLSDSSVRFIDLISSYYIQAKSARTPWPFKKKFMAFRKQFSVGTLGSVCSKRQAVEVWMGRGRGGYAGCEEGGLCGFSRTVGVNRTGERETTQGAVTNCHHESPGFCINFPFGVSGEQVKQTGDIYHSTEALGLVLQCSFAMLIVNNKNCKERKLCAFPTIEICSSDVTNYMVPLSRQTDFFVPEMKDDVRTDVKEEDSDEDRGTDITGADSHSDVSSVSGGVPWDSRETSLAASTAASLASSLPLRDVMDANEDIKPRDQSDRASNESMGSGSSFEELDMDQEEEEERGEEKEDGEEGEQEEEEVPEGGDGATVELVAEKKKPLGEGEE</sequence>
<evidence type="ECO:0000256" key="8">
    <source>
        <dbReference type="SAM" id="Phobius"/>
    </source>
</evidence>
<keyword evidence="4 9" id="KW-0732">Signal</keyword>
<feature type="compositionally biased region" description="Low complexity" evidence="7">
    <location>
        <begin position="952"/>
        <end position="972"/>
    </location>
</feature>
<feature type="transmembrane region" description="Helical" evidence="8">
    <location>
        <begin position="295"/>
        <end position="315"/>
    </location>
</feature>
<feature type="compositionally biased region" description="Polar residues" evidence="7">
    <location>
        <begin position="620"/>
        <end position="634"/>
    </location>
</feature>
<proteinExistence type="predicted"/>
<comment type="subcellular location">
    <subcellularLocation>
        <location evidence="1">Membrane</location>
        <topology evidence="1">Multi-pass membrane protein</topology>
    </subcellularLocation>
</comment>
<feature type="region of interest" description="Disordered" evidence="7">
    <location>
        <begin position="951"/>
        <end position="972"/>
    </location>
</feature>
<feature type="transmembrane region" description="Helical" evidence="8">
    <location>
        <begin position="254"/>
        <end position="275"/>
    </location>
</feature>
<feature type="region of interest" description="Disordered" evidence="7">
    <location>
        <begin position="657"/>
        <end position="676"/>
    </location>
</feature>
<organism evidence="11 12">
    <name type="scientific">Collichthys lucidus</name>
    <name type="common">Big head croaker</name>
    <name type="synonym">Sciaena lucida</name>
    <dbReference type="NCBI Taxonomy" id="240159"/>
    <lineage>
        <taxon>Eukaryota</taxon>
        <taxon>Metazoa</taxon>
        <taxon>Chordata</taxon>
        <taxon>Craniata</taxon>
        <taxon>Vertebrata</taxon>
        <taxon>Euteleostomi</taxon>
        <taxon>Actinopterygii</taxon>
        <taxon>Neopterygii</taxon>
        <taxon>Teleostei</taxon>
        <taxon>Neoteleostei</taxon>
        <taxon>Acanthomorphata</taxon>
        <taxon>Eupercaria</taxon>
        <taxon>Sciaenidae</taxon>
        <taxon>Collichthys</taxon>
    </lineage>
</organism>
<feature type="region of interest" description="Disordered" evidence="7">
    <location>
        <begin position="990"/>
        <end position="1026"/>
    </location>
</feature>
<feature type="chain" id="PRO_5020295197" evidence="9">
    <location>
        <begin position="23"/>
        <end position="1722"/>
    </location>
</feature>
<feature type="region of interest" description="Disordered" evidence="7">
    <location>
        <begin position="1580"/>
        <end position="1622"/>
    </location>
</feature>
<gene>
    <name evidence="11" type="ORF">D9C73_004800</name>
</gene>
<evidence type="ECO:0000313" key="12">
    <source>
        <dbReference type="Proteomes" id="UP000298787"/>
    </source>
</evidence>
<dbReference type="PANTHER" id="PTHR47400:SF1">
    <property type="entry name" value="PROLINE-RICH TRANSMEMBRANE PROTEIN 3"/>
    <property type="match status" value="1"/>
</dbReference>
<feature type="transmembrane region" description="Helical" evidence="8">
    <location>
        <begin position="406"/>
        <end position="427"/>
    </location>
</feature>
<feature type="signal peptide" evidence="9">
    <location>
        <begin position="1"/>
        <end position="22"/>
    </location>
</feature>
<evidence type="ECO:0000256" key="6">
    <source>
        <dbReference type="ARBA" id="ARBA00023136"/>
    </source>
</evidence>
<keyword evidence="6 8" id="KW-0472">Membrane</keyword>
<accession>A0A4U5UCK6</accession>
<feature type="region of interest" description="Disordered" evidence="7">
    <location>
        <begin position="613"/>
        <end position="634"/>
    </location>
</feature>
<feature type="region of interest" description="Disordered" evidence="7">
    <location>
        <begin position="1647"/>
        <end position="1722"/>
    </location>
</feature>
<evidence type="ECO:0000256" key="4">
    <source>
        <dbReference type="ARBA" id="ARBA00022729"/>
    </source>
</evidence>
<feature type="transmembrane region" description="Helical" evidence="8">
    <location>
        <begin position="354"/>
        <end position="375"/>
    </location>
</feature>
<feature type="compositionally biased region" description="Polar residues" evidence="7">
    <location>
        <begin position="662"/>
        <end position="676"/>
    </location>
</feature>
<keyword evidence="12" id="KW-1185">Reference proteome</keyword>
<keyword evidence="5 8" id="KW-1133">Transmembrane helix</keyword>
<feature type="region of interest" description="Disordered" evidence="7">
    <location>
        <begin position="1131"/>
        <end position="1156"/>
    </location>
</feature>
<feature type="region of interest" description="Disordered" evidence="7">
    <location>
        <begin position="76"/>
        <end position="122"/>
    </location>
</feature>
<dbReference type="InterPro" id="IPR043242">
    <property type="entry name" value="PRRT3"/>
</dbReference>
<evidence type="ECO:0000256" key="1">
    <source>
        <dbReference type="ARBA" id="ARBA00004141"/>
    </source>
</evidence>
<feature type="transmembrane region" description="Helical" evidence="8">
    <location>
        <begin position="327"/>
        <end position="348"/>
    </location>
</feature>